<dbReference type="Pfam" id="PF00702">
    <property type="entry name" value="Hydrolase"/>
    <property type="match status" value="1"/>
</dbReference>
<proteinExistence type="predicted"/>
<keyword evidence="5" id="KW-1185">Reference proteome</keyword>
<dbReference type="Proteomes" id="UP000626370">
    <property type="component" value="Unassembled WGS sequence"/>
</dbReference>
<accession>A0ABQ3IQG6</accession>
<name>A0ABQ3IQG6_9GAMM</name>
<comment type="cofactor">
    <cofactor evidence="1">
        <name>Mg(2+)</name>
        <dbReference type="ChEBI" id="CHEBI:18420"/>
    </cofactor>
</comment>
<dbReference type="NCBIfam" id="TIGR01549">
    <property type="entry name" value="HAD-SF-IA-v1"/>
    <property type="match status" value="1"/>
</dbReference>
<reference evidence="5" key="1">
    <citation type="journal article" date="2019" name="Int. J. Syst. Evol. Microbiol.">
        <title>The Global Catalogue of Microorganisms (GCM) 10K type strain sequencing project: providing services to taxonomists for standard genome sequencing and annotation.</title>
        <authorList>
            <consortium name="The Broad Institute Genomics Platform"/>
            <consortium name="The Broad Institute Genome Sequencing Center for Infectious Disease"/>
            <person name="Wu L."/>
            <person name="Ma J."/>
        </authorList>
    </citation>
    <scope>NUCLEOTIDE SEQUENCE [LARGE SCALE GENOMIC DNA]</scope>
    <source>
        <strain evidence="5">CGMCC 1.15922</strain>
    </source>
</reference>
<gene>
    <name evidence="4" type="ORF">GCM10011501_17530</name>
</gene>
<dbReference type="Gene3D" id="3.40.50.1000">
    <property type="entry name" value="HAD superfamily/HAD-like"/>
    <property type="match status" value="1"/>
</dbReference>
<evidence type="ECO:0000256" key="3">
    <source>
        <dbReference type="ARBA" id="ARBA00022842"/>
    </source>
</evidence>
<dbReference type="InterPro" id="IPR051400">
    <property type="entry name" value="HAD-like_hydrolase"/>
</dbReference>
<evidence type="ECO:0000313" key="5">
    <source>
        <dbReference type="Proteomes" id="UP000626370"/>
    </source>
</evidence>
<evidence type="ECO:0000256" key="1">
    <source>
        <dbReference type="ARBA" id="ARBA00001946"/>
    </source>
</evidence>
<organism evidence="4 5">
    <name type="scientific">Thalassotalea profundi</name>
    <dbReference type="NCBI Taxonomy" id="2036687"/>
    <lineage>
        <taxon>Bacteria</taxon>
        <taxon>Pseudomonadati</taxon>
        <taxon>Pseudomonadota</taxon>
        <taxon>Gammaproteobacteria</taxon>
        <taxon>Alteromonadales</taxon>
        <taxon>Colwelliaceae</taxon>
        <taxon>Thalassotalea</taxon>
    </lineage>
</organism>
<dbReference type="InterPro" id="IPR006439">
    <property type="entry name" value="HAD-SF_hydro_IA"/>
</dbReference>
<keyword evidence="3" id="KW-0460">Magnesium</keyword>
<dbReference type="SUPFAM" id="SSF56784">
    <property type="entry name" value="HAD-like"/>
    <property type="match status" value="1"/>
</dbReference>
<dbReference type="PANTHER" id="PTHR46470">
    <property type="entry name" value="N-ACYLNEURAMINATE-9-PHOSPHATASE"/>
    <property type="match status" value="1"/>
</dbReference>
<dbReference type="PANTHER" id="PTHR46470:SF4">
    <property type="entry name" value="5-AMINO-6-(5-PHOSPHO-D-RIBITYLAMINO)URACIL PHOSPHATASE YIGB"/>
    <property type="match status" value="1"/>
</dbReference>
<dbReference type="InterPro" id="IPR036412">
    <property type="entry name" value="HAD-like_sf"/>
</dbReference>
<dbReference type="InterPro" id="IPR023214">
    <property type="entry name" value="HAD_sf"/>
</dbReference>
<dbReference type="EMBL" id="BNAH01000006">
    <property type="protein sequence ID" value="GHE88605.1"/>
    <property type="molecule type" value="Genomic_DNA"/>
</dbReference>
<dbReference type="Gene3D" id="1.20.120.1600">
    <property type="match status" value="1"/>
</dbReference>
<comment type="caution">
    <text evidence="4">The sequence shown here is derived from an EMBL/GenBank/DDBJ whole genome shotgun (WGS) entry which is preliminary data.</text>
</comment>
<sequence>MINYFTQHLPKSSNQYNYQFWFEFRRQVLMNNPTLKHDVAALRFQTYLIGIKSLGFSDMQANKIAHSAMETFNFHRSNFTVPKKSHLLLKELSKKYPLVAISNGNVNTETIGIAHYFNHIYHADLSKQQKPSSAMFSLACQDLSIEPHHLLHVGDCGHSDIYGAIKAGCQSAWLSRYTVGKPLSMLPNIEIADITELHKLA</sequence>
<evidence type="ECO:0000313" key="4">
    <source>
        <dbReference type="EMBL" id="GHE88605.1"/>
    </source>
</evidence>
<evidence type="ECO:0000256" key="2">
    <source>
        <dbReference type="ARBA" id="ARBA00022801"/>
    </source>
</evidence>
<protein>
    <submittedName>
        <fullName evidence="4">Haloacid dehalogenase</fullName>
    </submittedName>
</protein>
<keyword evidence="2" id="KW-0378">Hydrolase</keyword>